<dbReference type="RefSeq" id="WP_249698922.1">
    <property type="nucleotide sequence ID" value="NZ_JAMFLX010000008.1"/>
</dbReference>
<feature type="transmembrane region" description="Helical" evidence="10">
    <location>
        <begin position="255"/>
        <end position="273"/>
    </location>
</feature>
<dbReference type="EMBL" id="JAMFLX010000008">
    <property type="protein sequence ID" value="MCL6269827.1"/>
    <property type="molecule type" value="Genomic_DNA"/>
</dbReference>
<comment type="subcellular location">
    <subcellularLocation>
        <location evidence="1">Cell inner membrane</location>
        <topology evidence="1">Multi-pass membrane protein</topology>
    </subcellularLocation>
</comment>
<name>A0ABT0PGE1_9GAMM</name>
<proteinExistence type="predicted"/>
<evidence type="ECO:0000313" key="11">
    <source>
        <dbReference type="EMBL" id="MCL6269827.1"/>
    </source>
</evidence>
<feature type="transmembrane region" description="Helical" evidence="10">
    <location>
        <begin position="367"/>
        <end position="388"/>
    </location>
</feature>
<feature type="transmembrane region" description="Helical" evidence="10">
    <location>
        <begin position="201"/>
        <end position="224"/>
    </location>
</feature>
<feature type="transmembrane region" description="Helical" evidence="10">
    <location>
        <begin position="20"/>
        <end position="43"/>
    </location>
</feature>
<dbReference type="Proteomes" id="UP001203338">
    <property type="component" value="Unassembled WGS sequence"/>
</dbReference>
<keyword evidence="5 10" id="KW-0812">Transmembrane</keyword>
<feature type="transmembrane region" description="Helical" evidence="10">
    <location>
        <begin position="175"/>
        <end position="194"/>
    </location>
</feature>
<dbReference type="PIRSF" id="PIRSF006603">
    <property type="entry name" value="DinF"/>
    <property type="match status" value="1"/>
</dbReference>
<protein>
    <recommendedName>
        <fullName evidence="9">Multidrug-efflux transporter</fullName>
    </recommendedName>
</protein>
<keyword evidence="4" id="KW-1003">Cell membrane</keyword>
<evidence type="ECO:0000256" key="10">
    <source>
        <dbReference type="SAM" id="Phobius"/>
    </source>
</evidence>
<feature type="transmembrane region" description="Helical" evidence="10">
    <location>
        <begin position="328"/>
        <end position="355"/>
    </location>
</feature>
<evidence type="ECO:0000256" key="3">
    <source>
        <dbReference type="ARBA" id="ARBA00022449"/>
    </source>
</evidence>
<keyword evidence="12" id="KW-1185">Reference proteome</keyword>
<evidence type="ECO:0000256" key="6">
    <source>
        <dbReference type="ARBA" id="ARBA00022989"/>
    </source>
</evidence>
<sequence length="465" mass="50340">MAVSCWLEVVLPQGLPINRLRTILLLGLPITGGMLSQSLINLIDTAMVGRLGEESLAAIGAANYALFVSFALINGLSVAVQSRVARFYGCGNRSQILEPVSSGVMAALVIGLPLTIVLFLCSGLIISTFGLDSSVAPLALDYFRIRVLSLPAAMLMLTFRGFWNGYNTPWNFLRILIVTHVVNAVASYGLIFGVGNIIQPLALSGAAIGTLIAMYTGALINTLATMRIARRDKLPNSRPDQSRMLQLYRQAWPDSAQQTLFALGMCVFFALVARMGNDAMAITHVIINVSLLLILPGLGLGMAATTLINHALGAGDTHRAWRWGWDVVTVAMVLLTLLSLPLLFMPEAVLGLFLPDNNRLIAEGVQPLQLAGAGLIIDSISLVLTQALLGTGSNKTVLRIRFVTLWQITLPLTWLAGVYFGLGLSAVWCIQILQRLLSSVAYCYIWQKRGWHKGLSGHQAKQKYS</sequence>
<comment type="caution">
    <text evidence="11">The sequence shown here is derived from an EMBL/GenBank/DDBJ whole genome shotgun (WGS) entry which is preliminary data.</text>
</comment>
<keyword evidence="2" id="KW-0813">Transport</keyword>
<gene>
    <name evidence="11" type="ORF">M3P05_07720</name>
</gene>
<feature type="transmembrane region" description="Helical" evidence="10">
    <location>
        <begin position="100"/>
        <end position="131"/>
    </location>
</feature>
<dbReference type="PANTHER" id="PTHR43298:SF2">
    <property type="entry name" value="FMN_FAD EXPORTER YEEO-RELATED"/>
    <property type="match status" value="1"/>
</dbReference>
<dbReference type="Pfam" id="PF01554">
    <property type="entry name" value="MatE"/>
    <property type="match status" value="2"/>
</dbReference>
<keyword evidence="6 10" id="KW-1133">Transmembrane helix</keyword>
<evidence type="ECO:0000256" key="4">
    <source>
        <dbReference type="ARBA" id="ARBA00022475"/>
    </source>
</evidence>
<evidence type="ECO:0000256" key="2">
    <source>
        <dbReference type="ARBA" id="ARBA00022448"/>
    </source>
</evidence>
<dbReference type="PANTHER" id="PTHR43298">
    <property type="entry name" value="MULTIDRUG RESISTANCE PROTEIN NORM-RELATED"/>
    <property type="match status" value="1"/>
</dbReference>
<feature type="transmembrane region" description="Helical" evidence="10">
    <location>
        <begin position="55"/>
        <end position="80"/>
    </location>
</feature>
<evidence type="ECO:0000256" key="5">
    <source>
        <dbReference type="ARBA" id="ARBA00022692"/>
    </source>
</evidence>
<keyword evidence="8 10" id="KW-0472">Membrane</keyword>
<reference evidence="11 12" key="1">
    <citation type="submission" date="2022-05" db="EMBL/GenBank/DDBJ databases">
        <authorList>
            <person name="Park J.-S."/>
        </authorList>
    </citation>
    <scope>NUCLEOTIDE SEQUENCE [LARGE SCALE GENOMIC DNA]</scope>
    <source>
        <strain evidence="11 12">2012CJ34-2</strain>
    </source>
</reference>
<feature type="transmembrane region" description="Helical" evidence="10">
    <location>
        <begin position="143"/>
        <end position="163"/>
    </location>
</feature>
<evidence type="ECO:0000256" key="9">
    <source>
        <dbReference type="ARBA" id="ARBA00031636"/>
    </source>
</evidence>
<keyword evidence="7" id="KW-0406">Ion transport</keyword>
<evidence type="ECO:0000313" key="12">
    <source>
        <dbReference type="Proteomes" id="UP001203338"/>
    </source>
</evidence>
<dbReference type="InterPro" id="IPR002528">
    <property type="entry name" value="MATE_fam"/>
</dbReference>
<accession>A0ABT0PGE1</accession>
<feature type="transmembrane region" description="Helical" evidence="10">
    <location>
        <begin position="408"/>
        <end position="430"/>
    </location>
</feature>
<feature type="transmembrane region" description="Helical" evidence="10">
    <location>
        <begin position="285"/>
        <end position="308"/>
    </location>
</feature>
<organism evidence="11 12">
    <name type="scientific">Parendozoicomonas callyspongiae</name>
    <dbReference type="NCBI Taxonomy" id="2942213"/>
    <lineage>
        <taxon>Bacteria</taxon>
        <taxon>Pseudomonadati</taxon>
        <taxon>Pseudomonadota</taxon>
        <taxon>Gammaproteobacteria</taxon>
        <taxon>Oceanospirillales</taxon>
        <taxon>Endozoicomonadaceae</taxon>
        <taxon>Parendozoicomonas</taxon>
    </lineage>
</organism>
<dbReference type="InterPro" id="IPR050222">
    <property type="entry name" value="MATE_MdtK"/>
</dbReference>
<dbReference type="NCBIfam" id="TIGR00797">
    <property type="entry name" value="matE"/>
    <property type="match status" value="1"/>
</dbReference>
<keyword evidence="3" id="KW-0050">Antiport</keyword>
<evidence type="ECO:0000256" key="7">
    <source>
        <dbReference type="ARBA" id="ARBA00023065"/>
    </source>
</evidence>
<evidence type="ECO:0000256" key="1">
    <source>
        <dbReference type="ARBA" id="ARBA00004429"/>
    </source>
</evidence>
<dbReference type="CDD" id="cd13133">
    <property type="entry name" value="MATE_like_7"/>
    <property type="match status" value="1"/>
</dbReference>
<dbReference type="InterPro" id="IPR048279">
    <property type="entry name" value="MdtK-like"/>
</dbReference>
<evidence type="ECO:0000256" key="8">
    <source>
        <dbReference type="ARBA" id="ARBA00023136"/>
    </source>
</evidence>